<accession>A0A0N5BKK0</accession>
<organism evidence="2 3">
    <name type="scientific">Strongyloides papillosus</name>
    <name type="common">Intestinal threadworm</name>
    <dbReference type="NCBI Taxonomy" id="174720"/>
    <lineage>
        <taxon>Eukaryota</taxon>
        <taxon>Metazoa</taxon>
        <taxon>Ecdysozoa</taxon>
        <taxon>Nematoda</taxon>
        <taxon>Chromadorea</taxon>
        <taxon>Rhabditida</taxon>
        <taxon>Tylenchina</taxon>
        <taxon>Panagrolaimomorpha</taxon>
        <taxon>Strongyloidoidea</taxon>
        <taxon>Strongyloididae</taxon>
        <taxon>Strongyloides</taxon>
    </lineage>
</organism>
<reference evidence="3" key="1">
    <citation type="submission" date="2017-02" db="UniProtKB">
        <authorList>
            <consortium name="WormBaseParasite"/>
        </authorList>
    </citation>
    <scope>IDENTIFICATION</scope>
</reference>
<dbReference type="InterPro" id="IPR036047">
    <property type="entry name" value="F-box-like_dom_sf"/>
</dbReference>
<dbReference type="SUPFAM" id="SSF81383">
    <property type="entry name" value="F-box domain"/>
    <property type="match status" value="1"/>
</dbReference>
<evidence type="ECO:0000313" key="2">
    <source>
        <dbReference type="Proteomes" id="UP000046392"/>
    </source>
</evidence>
<sequence>MDLNILSLPPEILAKIFSNIPWNKLINVKLAARDFNYVTKKYHKLMWKPSLFGIFLSNSYNHDDDIDRIIISYSFIKADVDPLEDVSNVKTIILPSSEPNQLHSFLQNFNDIYFLDKMGISFGRHTDVMGIFIDYLHSDFGAYDMYVSAMNCEKDLGTTLSFLQKIKKVENLELDLDFPHLNVPNDFIIPVRNSLESIVIREGEDTAFVNSRMIKYFVGNNSDLRKFKLSLSSLATYRMVIETIVKEELSRSRNNCLHKHISLGLDIPSREAPLELLFYFYSDEFPYNHTNMMLEEYFLYGGNLECPACGRIDSIEIFGDAFE</sequence>
<dbReference type="Proteomes" id="UP000046392">
    <property type="component" value="Unplaced"/>
</dbReference>
<dbReference type="WBParaSite" id="SPAL_0000645600.1">
    <property type="protein sequence ID" value="SPAL_0000645600.1"/>
    <property type="gene ID" value="SPAL_0000645600"/>
</dbReference>
<dbReference type="AlphaFoldDB" id="A0A0N5BKK0"/>
<dbReference type="PROSITE" id="PS50181">
    <property type="entry name" value="FBOX"/>
    <property type="match status" value="1"/>
</dbReference>
<evidence type="ECO:0000313" key="3">
    <source>
        <dbReference type="WBParaSite" id="SPAL_0000645600.1"/>
    </source>
</evidence>
<keyword evidence="2" id="KW-1185">Reference proteome</keyword>
<protein>
    <submittedName>
        <fullName evidence="3">F-box domain-containing protein</fullName>
    </submittedName>
</protein>
<feature type="domain" description="F-box" evidence="1">
    <location>
        <begin position="2"/>
        <end position="50"/>
    </location>
</feature>
<name>A0A0N5BKK0_STREA</name>
<evidence type="ECO:0000259" key="1">
    <source>
        <dbReference type="PROSITE" id="PS50181"/>
    </source>
</evidence>
<proteinExistence type="predicted"/>
<dbReference type="InterPro" id="IPR001810">
    <property type="entry name" value="F-box_dom"/>
</dbReference>